<dbReference type="EMBL" id="JAVKPK010000012">
    <property type="protein sequence ID" value="MDR7665054.1"/>
    <property type="molecule type" value="Genomic_DNA"/>
</dbReference>
<keyword evidence="2" id="KW-1185">Reference proteome</keyword>
<proteinExistence type="predicted"/>
<protein>
    <submittedName>
        <fullName evidence="1">Uncharacterized protein</fullName>
    </submittedName>
</protein>
<gene>
    <name evidence="1" type="ORF">RG963_04465</name>
</gene>
<accession>A0ABU2CZA9</accession>
<name>A0ABU2CZA9_9EURY</name>
<sequence>MMIKRKRDKSNLVKDGIKLIVQCKYGGLCIKHPRTMADVICLGCEREIIM</sequence>
<dbReference type="Proteomes" id="UP001246244">
    <property type="component" value="Unassembled WGS sequence"/>
</dbReference>
<reference evidence="2" key="1">
    <citation type="submission" date="2023-07" db="EMBL/GenBank/DDBJ databases">
        <title>Whole-genome sequencing of a new Methanosarcina sp. Z-7115.</title>
        <authorList>
            <person name="Zhilina T.N."/>
            <person name="Merkel A.Y."/>
        </authorList>
    </citation>
    <scope>NUCLEOTIDE SEQUENCE [LARGE SCALE GENOMIC DNA]</scope>
    <source>
        <strain evidence="2">Z-7115</strain>
    </source>
</reference>
<dbReference type="RefSeq" id="WP_310575078.1">
    <property type="nucleotide sequence ID" value="NZ_JAVKPK010000012.1"/>
</dbReference>
<evidence type="ECO:0000313" key="1">
    <source>
        <dbReference type="EMBL" id="MDR7665054.1"/>
    </source>
</evidence>
<organism evidence="1 2">
    <name type="scientific">Methanosarcina baikalica</name>
    <dbReference type="NCBI Taxonomy" id="3073890"/>
    <lineage>
        <taxon>Archaea</taxon>
        <taxon>Methanobacteriati</taxon>
        <taxon>Methanobacteriota</taxon>
        <taxon>Stenosarchaea group</taxon>
        <taxon>Methanomicrobia</taxon>
        <taxon>Methanosarcinales</taxon>
        <taxon>Methanosarcinaceae</taxon>
        <taxon>Methanosarcina</taxon>
    </lineage>
</organism>
<comment type="caution">
    <text evidence="1">The sequence shown here is derived from an EMBL/GenBank/DDBJ whole genome shotgun (WGS) entry which is preliminary data.</text>
</comment>
<evidence type="ECO:0000313" key="2">
    <source>
        <dbReference type="Proteomes" id="UP001246244"/>
    </source>
</evidence>